<feature type="binding site" evidence="2">
    <location>
        <begin position="245"/>
        <end position="246"/>
    </location>
    <ligand>
        <name>substrate</name>
    </ligand>
</feature>
<dbReference type="NCBIfam" id="TIGR00512">
    <property type="entry name" value="salvage_mtnA"/>
    <property type="match status" value="1"/>
</dbReference>
<protein>
    <recommendedName>
        <fullName evidence="2">Methylthioribose-1-phosphate isomerase</fullName>
        <shortName evidence="2">M1Pi</shortName>
        <shortName evidence="2">MTR-1-P isomerase</shortName>
        <ecNumber evidence="2">5.3.1.23</ecNumber>
    </recommendedName>
    <alternativeName>
        <fullName evidence="2">S-methyl-5-thioribose-1-phosphate isomerase</fullName>
    </alternativeName>
</protein>
<keyword evidence="1 2" id="KW-0413">Isomerase</keyword>
<dbReference type="PANTHER" id="PTHR43475:SF1">
    <property type="entry name" value="METHYLTHIORIBOSE-1-PHOSPHATE ISOMERASE"/>
    <property type="match status" value="1"/>
</dbReference>
<keyword evidence="2" id="KW-0486">Methionine biosynthesis</keyword>
<dbReference type="NCBIfam" id="TIGR00524">
    <property type="entry name" value="eIF-2B_rel"/>
    <property type="match status" value="1"/>
</dbReference>
<comment type="catalytic activity">
    <reaction evidence="2">
        <text>5-(methylsulfanyl)-alpha-D-ribose 1-phosphate = 5-(methylsulfanyl)-D-ribulose 1-phosphate</text>
        <dbReference type="Rhea" id="RHEA:19989"/>
        <dbReference type="ChEBI" id="CHEBI:58533"/>
        <dbReference type="ChEBI" id="CHEBI:58548"/>
        <dbReference type="EC" id="5.3.1.23"/>
    </reaction>
</comment>
<comment type="pathway">
    <text evidence="2">Amino-acid biosynthesis; L-methionine biosynthesis via salvage pathway; L-methionine from S-methyl-5-thio-alpha-D-ribose 1-phosphate: step 1/6.</text>
</comment>
<dbReference type="SUPFAM" id="SSF100950">
    <property type="entry name" value="NagB/RpiA/CoA transferase-like"/>
    <property type="match status" value="1"/>
</dbReference>
<dbReference type="InterPro" id="IPR005251">
    <property type="entry name" value="IF-M1Pi"/>
</dbReference>
<proteinExistence type="inferred from homology"/>
<gene>
    <name evidence="2 3" type="primary">mtnA</name>
    <name evidence="3" type="ORF">ABJI51_24400</name>
</gene>
<dbReference type="Proteomes" id="UP001440984">
    <property type="component" value="Unassembled WGS sequence"/>
</dbReference>
<dbReference type="InterPro" id="IPR037171">
    <property type="entry name" value="NagB/RpiA_transferase-like"/>
</dbReference>
<dbReference type="Pfam" id="PF01008">
    <property type="entry name" value="IF-2B"/>
    <property type="match status" value="1"/>
</dbReference>
<dbReference type="EC" id="5.3.1.23" evidence="2"/>
<dbReference type="InterPro" id="IPR000649">
    <property type="entry name" value="IF-2B-related"/>
</dbReference>
<dbReference type="RefSeq" id="WP_348953700.1">
    <property type="nucleotide sequence ID" value="NZ_JBDZYD010000009.1"/>
</dbReference>
<evidence type="ECO:0000256" key="1">
    <source>
        <dbReference type="ARBA" id="ARBA00023235"/>
    </source>
</evidence>
<accession>A0ABV0LJ74</accession>
<comment type="caution">
    <text evidence="3">The sequence shown here is derived from an EMBL/GenBank/DDBJ whole genome shotgun (WGS) entry which is preliminary data.</text>
</comment>
<comment type="function">
    <text evidence="2">Catalyzes the interconversion of methylthioribose-1-phosphate (MTR-1-P) into methylthioribulose-1-phosphate (MTRu-1-P).</text>
</comment>
<feature type="active site" description="Proton donor" evidence="2">
    <location>
        <position position="235"/>
    </location>
</feature>
<feature type="binding site" evidence="2">
    <location>
        <begin position="50"/>
        <end position="52"/>
    </location>
    <ligand>
        <name>substrate</name>
    </ligand>
</feature>
<evidence type="ECO:0000313" key="3">
    <source>
        <dbReference type="EMBL" id="MEQ0562236.1"/>
    </source>
</evidence>
<organism evidence="3 4">
    <name type="scientific">Amycolatopsis melonis</name>
    <dbReference type="NCBI Taxonomy" id="3156488"/>
    <lineage>
        <taxon>Bacteria</taxon>
        <taxon>Bacillati</taxon>
        <taxon>Actinomycetota</taxon>
        <taxon>Actinomycetes</taxon>
        <taxon>Pseudonocardiales</taxon>
        <taxon>Pseudonocardiaceae</taxon>
        <taxon>Amycolatopsis</taxon>
    </lineage>
</organism>
<feature type="binding site" evidence="2">
    <location>
        <position position="90"/>
    </location>
    <ligand>
        <name>substrate</name>
    </ligand>
</feature>
<dbReference type="Gene3D" id="3.40.50.10470">
    <property type="entry name" value="Translation initiation factor eif-2b, domain 2"/>
    <property type="match status" value="1"/>
</dbReference>
<dbReference type="InterPro" id="IPR011559">
    <property type="entry name" value="Initiation_fac_2B_a/b/d"/>
</dbReference>
<dbReference type="EMBL" id="JBDZYD010000009">
    <property type="protein sequence ID" value="MEQ0562236.1"/>
    <property type="molecule type" value="Genomic_DNA"/>
</dbReference>
<dbReference type="InterPro" id="IPR042529">
    <property type="entry name" value="IF_2B-like_C"/>
</dbReference>
<dbReference type="PANTHER" id="PTHR43475">
    <property type="entry name" value="METHYLTHIORIBOSE-1-PHOSPHATE ISOMERASE"/>
    <property type="match status" value="1"/>
</dbReference>
<evidence type="ECO:0000313" key="4">
    <source>
        <dbReference type="Proteomes" id="UP001440984"/>
    </source>
</evidence>
<feature type="binding site" evidence="2">
    <location>
        <position position="194"/>
    </location>
    <ligand>
        <name>substrate</name>
    </ligand>
</feature>
<reference evidence="3 4" key="1">
    <citation type="submission" date="2024-05" db="EMBL/GenBank/DDBJ databases">
        <authorList>
            <person name="Zhao H."/>
            <person name="Xu Y."/>
            <person name="Lin S."/>
            <person name="Spain J.C."/>
            <person name="Zhou N.-Y."/>
        </authorList>
    </citation>
    <scope>NUCLEOTIDE SEQUENCE [LARGE SCALE GENOMIC DNA]</scope>
    <source>
        <strain evidence="3 4">NEAU-NG30</strain>
    </source>
</reference>
<dbReference type="HAMAP" id="MF_01678">
    <property type="entry name" value="Salvage_MtnA"/>
    <property type="match status" value="1"/>
</dbReference>
<keyword evidence="4" id="KW-1185">Reference proteome</keyword>
<name>A0ABV0LJ74_9PSEU</name>
<keyword evidence="2" id="KW-0028">Amino-acid biosynthesis</keyword>
<feature type="site" description="Transition state stabilizer" evidence="2">
    <location>
        <position position="155"/>
    </location>
</feature>
<sequence length="334" mass="35386">MTVDGEPQSVLWQDGCIVAVDQVALPHHERRIRITRVDQLIATVSRLAIRGAPSLAAAGALGVLLSAHSRRTPFDAAGIRADAGRLAAARPTAVNLRWAVDRMLAVLDGGYPALEREADAILGEIVTANAALASATADFVCAATARHRLRVLTHCNTGWLATLRIGTALGAVLRLHERGRLERVYCTETRPLLQGARLTCWELDRAEVPHALLVDSAAAAVMARGAIDCVIVGADRIAANRDTANKVGTLALAIAARHHGIPFVVAAPTSTIDEATPSGAGIPIEHRYAEEVTHFGLELTAPRRTEVENPAFDVTPGELVSAVITEHGVYRPGG</sequence>
<dbReference type="NCBIfam" id="NF004326">
    <property type="entry name" value="PRK05720.1"/>
    <property type="match status" value="1"/>
</dbReference>
<comment type="similarity">
    <text evidence="2">Belongs to the EIF-2B alpha/beta/delta subunits family. MtnA subfamily.</text>
</comment>
<dbReference type="Gene3D" id="1.20.120.420">
    <property type="entry name" value="translation initiation factor eif-2b, domain 1"/>
    <property type="match status" value="1"/>
</dbReference>
<evidence type="ECO:0000256" key="2">
    <source>
        <dbReference type="HAMAP-Rule" id="MF_01678"/>
    </source>
</evidence>
<dbReference type="InterPro" id="IPR027363">
    <property type="entry name" value="M1Pi_N"/>
</dbReference>
<dbReference type="GO" id="GO:0046523">
    <property type="term" value="F:S-methyl-5-thioribose-1-phosphate isomerase activity"/>
    <property type="evidence" value="ECO:0007669"/>
    <property type="project" value="UniProtKB-EC"/>
</dbReference>